<dbReference type="PANTHER" id="PTHR43133:SF39">
    <property type="entry name" value="SIMILAR TO RNA POLYMERASE SIGMA-E FACTOR"/>
    <property type="match status" value="1"/>
</dbReference>
<dbReference type="InterPro" id="IPR039425">
    <property type="entry name" value="RNA_pol_sigma-70-like"/>
</dbReference>
<dbReference type="NCBIfam" id="TIGR02937">
    <property type="entry name" value="sigma70-ECF"/>
    <property type="match status" value="1"/>
</dbReference>
<keyword evidence="1" id="KW-0805">Transcription regulation</keyword>
<evidence type="ECO:0000256" key="2">
    <source>
        <dbReference type="ARBA" id="ARBA00023082"/>
    </source>
</evidence>
<dbReference type="PANTHER" id="PTHR43133">
    <property type="entry name" value="RNA POLYMERASE ECF-TYPE SIGMA FACTO"/>
    <property type="match status" value="1"/>
</dbReference>
<protein>
    <submittedName>
        <fullName evidence="5">RNA polymerase sigma-70 ECF-like protein</fullName>
    </submittedName>
</protein>
<dbReference type="GO" id="GO:0016987">
    <property type="term" value="F:sigma factor activity"/>
    <property type="evidence" value="ECO:0007669"/>
    <property type="project" value="UniProtKB-KW"/>
</dbReference>
<evidence type="ECO:0000256" key="1">
    <source>
        <dbReference type="ARBA" id="ARBA00023015"/>
    </source>
</evidence>
<keyword evidence="3" id="KW-0804">Transcription</keyword>
<evidence type="ECO:0000256" key="3">
    <source>
        <dbReference type="ARBA" id="ARBA00023163"/>
    </source>
</evidence>
<proteinExistence type="predicted"/>
<gene>
    <name evidence="5" type="ORF">WM2015_2109</name>
</gene>
<dbReference type="Proteomes" id="UP000066624">
    <property type="component" value="Chromosome"/>
</dbReference>
<accession>A0A0K0XXP8</accession>
<dbReference type="InterPro" id="IPR036388">
    <property type="entry name" value="WH-like_DNA-bd_sf"/>
</dbReference>
<sequence>MGSVTQLLEELRDQPSAASEKLLPLVYEDLRKLARSRLRNEAGLMTLPATALVHEAYLRLIGSNAPEWDHRGHFFAAAAEAMRRVAVDYARAARTQKRGGQLARVELDTLKMGSPGLDSDLVDLDEALTQLESLDHSMAQVVKLKYFAGLSNEETARSLGLSPRTVNRHWTAARAWLNRTLDASPG</sequence>
<keyword evidence="2" id="KW-0731">Sigma factor</keyword>
<dbReference type="KEGG" id="wma:WM2015_2109"/>
<keyword evidence="6" id="KW-1185">Reference proteome</keyword>
<dbReference type="InterPro" id="IPR053812">
    <property type="entry name" value="HTH_Sigma70_ECF-like"/>
</dbReference>
<dbReference type="InterPro" id="IPR011517">
    <property type="entry name" value="RNA_pol_sigma70_ECF-like"/>
</dbReference>
<dbReference type="InterPro" id="IPR013324">
    <property type="entry name" value="RNA_pol_sigma_r3/r4-like"/>
</dbReference>
<dbReference type="InterPro" id="IPR014284">
    <property type="entry name" value="RNA_pol_sigma-70_dom"/>
</dbReference>
<dbReference type="STRING" id="1579979.WM2015_2109"/>
<dbReference type="EMBL" id="CP012154">
    <property type="protein sequence ID" value="AKS42474.1"/>
    <property type="molecule type" value="Genomic_DNA"/>
</dbReference>
<dbReference type="SUPFAM" id="SSF88659">
    <property type="entry name" value="Sigma3 and sigma4 domains of RNA polymerase sigma factors"/>
    <property type="match status" value="1"/>
</dbReference>
<dbReference type="RefSeq" id="WP_049726031.1">
    <property type="nucleotide sequence ID" value="NZ_CP012154.1"/>
</dbReference>
<dbReference type="Pfam" id="PF07638">
    <property type="entry name" value="Sigma70_ECF"/>
    <property type="match status" value="1"/>
</dbReference>
<organism evidence="5 6">
    <name type="scientific">Wenzhouxiangella marina</name>
    <dbReference type="NCBI Taxonomy" id="1579979"/>
    <lineage>
        <taxon>Bacteria</taxon>
        <taxon>Pseudomonadati</taxon>
        <taxon>Pseudomonadota</taxon>
        <taxon>Gammaproteobacteria</taxon>
        <taxon>Chromatiales</taxon>
        <taxon>Wenzhouxiangellaceae</taxon>
        <taxon>Wenzhouxiangella</taxon>
    </lineage>
</organism>
<evidence type="ECO:0000259" key="4">
    <source>
        <dbReference type="Pfam" id="PF07638"/>
    </source>
</evidence>
<dbReference type="AlphaFoldDB" id="A0A0K0XXP8"/>
<dbReference type="OrthoDB" id="128473at2"/>
<evidence type="ECO:0000313" key="5">
    <source>
        <dbReference type="EMBL" id="AKS42474.1"/>
    </source>
</evidence>
<reference evidence="5 6" key="1">
    <citation type="submission" date="2015-07" db="EMBL/GenBank/DDBJ databases">
        <authorList>
            <person name="Noorani M."/>
        </authorList>
    </citation>
    <scope>NUCLEOTIDE SEQUENCE [LARGE SCALE GENOMIC DNA]</scope>
    <source>
        <strain evidence="5 6">KCTC 42284</strain>
    </source>
</reference>
<dbReference type="GO" id="GO:0006352">
    <property type="term" value="P:DNA-templated transcription initiation"/>
    <property type="evidence" value="ECO:0007669"/>
    <property type="project" value="InterPro"/>
</dbReference>
<dbReference type="NCBIfam" id="TIGR02999">
    <property type="entry name" value="Sig-70_X6"/>
    <property type="match status" value="1"/>
</dbReference>
<dbReference type="Gene3D" id="1.10.10.10">
    <property type="entry name" value="Winged helix-like DNA-binding domain superfamily/Winged helix DNA-binding domain"/>
    <property type="match status" value="1"/>
</dbReference>
<dbReference type="Gene3D" id="1.10.1740.10">
    <property type="match status" value="1"/>
</dbReference>
<feature type="domain" description="RNA polymerase sigma-70 ECF-like HTH" evidence="4">
    <location>
        <begin position="1"/>
        <end position="182"/>
    </location>
</feature>
<evidence type="ECO:0000313" key="6">
    <source>
        <dbReference type="Proteomes" id="UP000066624"/>
    </source>
</evidence>
<name>A0A0K0XXP8_9GAMM</name>